<proteinExistence type="predicted"/>
<gene>
    <name evidence="1" type="ORF">ACFS29_16420</name>
</gene>
<reference evidence="2" key="1">
    <citation type="journal article" date="2019" name="Int. J. Syst. Evol. Microbiol.">
        <title>The Global Catalogue of Microorganisms (GCM) 10K type strain sequencing project: providing services to taxonomists for standard genome sequencing and annotation.</title>
        <authorList>
            <consortium name="The Broad Institute Genomics Platform"/>
            <consortium name="The Broad Institute Genome Sequencing Center for Infectious Disease"/>
            <person name="Wu L."/>
            <person name="Ma J."/>
        </authorList>
    </citation>
    <scope>NUCLEOTIDE SEQUENCE [LARGE SCALE GENOMIC DNA]</scope>
    <source>
        <strain evidence="2">KCTC 32514</strain>
    </source>
</reference>
<sequence length="254" mass="29177">MFVIQKVEKGELYFYWGWNRSWYNNSDIHFKGKDYNFTLSDVKAKDRQTPFSIDKYLNPGNATIPQYNFRIGYYFKDNYSLSIGIDHMKYVVVQNQQVLIDGTISNTSSSYDGSYTNESIILAEDFLKFEHTDGLNYLNVDIRKDFNLINKNKSIAIDGLAGVGLGILIPRTNTTLLNNERYDEFHLSGYGLNGLTGLKTTFFNWFFIQSELKGGYINMPNIRTTRFTADSASQNFLFAQANIVFGVQFSLSNK</sequence>
<comment type="caution">
    <text evidence="1">The sequence shown here is derived from an EMBL/GenBank/DDBJ whole genome shotgun (WGS) entry which is preliminary data.</text>
</comment>
<keyword evidence="2" id="KW-1185">Reference proteome</keyword>
<accession>A0ABW5ZXV7</accession>
<evidence type="ECO:0000313" key="2">
    <source>
        <dbReference type="Proteomes" id="UP001597548"/>
    </source>
</evidence>
<evidence type="ECO:0008006" key="3">
    <source>
        <dbReference type="Google" id="ProtNLM"/>
    </source>
</evidence>
<dbReference type="EMBL" id="JBHUOS010000014">
    <property type="protein sequence ID" value="MFD2917240.1"/>
    <property type="molecule type" value="Genomic_DNA"/>
</dbReference>
<evidence type="ECO:0000313" key="1">
    <source>
        <dbReference type="EMBL" id="MFD2917240.1"/>
    </source>
</evidence>
<dbReference type="RefSeq" id="WP_194509061.1">
    <property type="nucleotide sequence ID" value="NZ_JADILU010000006.1"/>
</dbReference>
<name>A0ABW5ZXV7_9FLAO</name>
<organism evidence="1 2">
    <name type="scientific">Psychroserpens luteus</name>
    <dbReference type="NCBI Taxonomy" id="1434066"/>
    <lineage>
        <taxon>Bacteria</taxon>
        <taxon>Pseudomonadati</taxon>
        <taxon>Bacteroidota</taxon>
        <taxon>Flavobacteriia</taxon>
        <taxon>Flavobacteriales</taxon>
        <taxon>Flavobacteriaceae</taxon>
        <taxon>Psychroserpens</taxon>
    </lineage>
</organism>
<dbReference type="Proteomes" id="UP001597548">
    <property type="component" value="Unassembled WGS sequence"/>
</dbReference>
<protein>
    <recommendedName>
        <fullName evidence="3">Outer membrane protein beta-barrel domain-containing protein</fullName>
    </recommendedName>
</protein>